<gene>
    <name evidence="1" type="ORF">L2E82_36434</name>
</gene>
<evidence type="ECO:0000313" key="2">
    <source>
        <dbReference type="Proteomes" id="UP001055811"/>
    </source>
</evidence>
<organism evidence="1 2">
    <name type="scientific">Cichorium intybus</name>
    <name type="common">Chicory</name>
    <dbReference type="NCBI Taxonomy" id="13427"/>
    <lineage>
        <taxon>Eukaryota</taxon>
        <taxon>Viridiplantae</taxon>
        <taxon>Streptophyta</taxon>
        <taxon>Embryophyta</taxon>
        <taxon>Tracheophyta</taxon>
        <taxon>Spermatophyta</taxon>
        <taxon>Magnoliopsida</taxon>
        <taxon>eudicotyledons</taxon>
        <taxon>Gunneridae</taxon>
        <taxon>Pentapetalae</taxon>
        <taxon>asterids</taxon>
        <taxon>campanulids</taxon>
        <taxon>Asterales</taxon>
        <taxon>Asteraceae</taxon>
        <taxon>Cichorioideae</taxon>
        <taxon>Cichorieae</taxon>
        <taxon>Cichoriinae</taxon>
        <taxon>Cichorium</taxon>
    </lineage>
</organism>
<name>A0ACB9BRP8_CICIN</name>
<reference evidence="1 2" key="2">
    <citation type="journal article" date="2022" name="Mol. Ecol. Resour.">
        <title>The genomes of chicory, endive, great burdock and yacon provide insights into Asteraceae paleo-polyploidization history and plant inulin production.</title>
        <authorList>
            <person name="Fan W."/>
            <person name="Wang S."/>
            <person name="Wang H."/>
            <person name="Wang A."/>
            <person name="Jiang F."/>
            <person name="Liu H."/>
            <person name="Zhao H."/>
            <person name="Xu D."/>
            <person name="Zhang Y."/>
        </authorList>
    </citation>
    <scope>NUCLEOTIDE SEQUENCE [LARGE SCALE GENOMIC DNA]</scope>
    <source>
        <strain evidence="2">cv. Punajuju</strain>
        <tissue evidence="1">Leaves</tissue>
    </source>
</reference>
<keyword evidence="2" id="KW-1185">Reference proteome</keyword>
<accession>A0ACB9BRP8</accession>
<protein>
    <submittedName>
        <fullName evidence="1">Uncharacterized protein</fullName>
    </submittedName>
</protein>
<reference evidence="2" key="1">
    <citation type="journal article" date="2022" name="Mol. Ecol. Resour.">
        <title>The genomes of chicory, endive, great burdock and yacon provide insights into Asteraceae palaeo-polyploidization history and plant inulin production.</title>
        <authorList>
            <person name="Fan W."/>
            <person name="Wang S."/>
            <person name="Wang H."/>
            <person name="Wang A."/>
            <person name="Jiang F."/>
            <person name="Liu H."/>
            <person name="Zhao H."/>
            <person name="Xu D."/>
            <person name="Zhang Y."/>
        </authorList>
    </citation>
    <scope>NUCLEOTIDE SEQUENCE [LARGE SCALE GENOMIC DNA]</scope>
    <source>
        <strain evidence="2">cv. Punajuju</strain>
    </source>
</reference>
<comment type="caution">
    <text evidence="1">The sequence shown here is derived from an EMBL/GenBank/DDBJ whole genome shotgun (WGS) entry which is preliminary data.</text>
</comment>
<dbReference type="EMBL" id="CM042014">
    <property type="protein sequence ID" value="KAI3724650.1"/>
    <property type="molecule type" value="Genomic_DNA"/>
</dbReference>
<proteinExistence type="predicted"/>
<sequence length="159" mass="18485">MLPKLLRLCCKAERINLPKLMMLKLRDIPCFTSIYPSENKFEASCLLIEGIVVPELETLYIANMENLKEIWPREFSTSKKVMLRKIDISHWGGEKEEEEKEKEKEKEDGDGDGDGEEEEDEDEDEDGEAEEEELPLLLIKWSFLKQVVFLGAYANTLER</sequence>
<dbReference type="Proteomes" id="UP001055811">
    <property type="component" value="Linkage Group LG06"/>
</dbReference>
<evidence type="ECO:0000313" key="1">
    <source>
        <dbReference type="EMBL" id="KAI3724650.1"/>
    </source>
</evidence>